<dbReference type="SUPFAM" id="SSF50044">
    <property type="entry name" value="SH3-domain"/>
    <property type="match status" value="3"/>
</dbReference>
<keyword evidence="12" id="KW-0963">Cytoplasm</keyword>
<dbReference type="GO" id="GO:0030479">
    <property type="term" value="C:actin cortical patch"/>
    <property type="evidence" value="ECO:0007669"/>
    <property type="project" value="UniProtKB-SubCell"/>
</dbReference>
<dbReference type="EMBL" id="CP051140">
    <property type="protein sequence ID" value="QIW97116.1"/>
    <property type="molecule type" value="Genomic_DNA"/>
</dbReference>
<comment type="subcellular location">
    <subcellularLocation>
        <location evidence="3">Cell membrane</location>
        <topology evidence="3">Peripheral membrane protein</topology>
        <orientation evidence="3">Cytoplasmic side</orientation>
    </subcellularLocation>
    <subcellularLocation>
        <location evidence="2">Cytoplasm</location>
        <location evidence="2">Cytoskeleton</location>
        <location evidence="2">Actin patch</location>
    </subcellularLocation>
    <subcellularLocation>
        <location evidence="1">Endosome membrane</location>
        <topology evidence="1">Peripheral membrane protein</topology>
        <orientation evidence="1">Cytoplasmic side</orientation>
    </subcellularLocation>
</comment>
<feature type="compositionally biased region" description="Low complexity" evidence="14">
    <location>
        <begin position="892"/>
        <end position="913"/>
    </location>
</feature>
<evidence type="ECO:0000256" key="12">
    <source>
        <dbReference type="ARBA" id="ARBA00023212"/>
    </source>
</evidence>
<feature type="region of interest" description="Disordered" evidence="14">
    <location>
        <begin position="507"/>
        <end position="580"/>
    </location>
</feature>
<dbReference type="GO" id="GO:0042802">
    <property type="term" value="F:identical protein binding"/>
    <property type="evidence" value="ECO:0007669"/>
    <property type="project" value="InterPro"/>
</dbReference>
<evidence type="ECO:0000256" key="8">
    <source>
        <dbReference type="ARBA" id="ARBA00022583"/>
    </source>
</evidence>
<feature type="region of interest" description="Disordered" evidence="14">
    <location>
        <begin position="186"/>
        <end position="223"/>
    </location>
</feature>
<dbReference type="InterPro" id="IPR056996">
    <property type="entry name" value="PH_SLA1"/>
</dbReference>
<dbReference type="OrthoDB" id="26539at2759"/>
<name>A0A6H0XQT2_9PEZI</name>
<dbReference type="PANTHER" id="PTHR15735:SF19">
    <property type="entry name" value="ACTIN CYTOSKELETON-REGULATORY COMPLEX PROTEIN SLA1"/>
    <property type="match status" value="1"/>
</dbReference>
<accession>A0A6H0XQT2</accession>
<feature type="compositionally biased region" description="Polar residues" evidence="14">
    <location>
        <begin position="944"/>
        <end position="953"/>
    </location>
</feature>
<sequence>MPFERAFDVEQKAIARKLGFEEQSYMVRLASVLCDPQSKTSRLSATDAHDSRNNMAFLGVYRAVYDYAPQSEEELEIKDGDLLFVLEKSSDDDWWKAKKKAVSDDDEEPEGLIPNNYVEEAKPIYQARAMYDYTKQTDEELSFKEDTRVEVYDTSDPDWTLIGFKGEYGFAPAIYIEKVSASASGVSEERELAPPPMPARPTVPSDDGPIPGEADYVAPTQTPGPAAALAGIIAQRTGNGEPSAPASQAPQQRALASPPMPTRPQYTPEESDEDEPAPSLPRRPVSEAESLPPPPISKAEPEPRKRVASTNGRRQEPDEPFSPGAFRLYNIYEMVSHMGKNKKMPTTLGINIAKGIISITPEQRSDGPSFEWTAEKLTHYSIEGKHVFMELIRPSKSVDFHAGAKDTAKEIVALLGELAGAVRQEGLREVLAASAGTGASGLKTGHMLYEHMALGDDEVTVAAGDEVIVLDDRSSEDWWKIRRLRNGKEGVVPSSYVEVTGRMERGPESITGLNAARSTVEQNRLEEERLARESAKKGKTEPIPERGSSLATEPKRTAQKDSRSKDPPKSKPNSSRIRTWTDRSGTFKVDAEFIGLRENKIHLHKLNGVKIAVPVSKMAVEDLEYVERATGQSLDDDKPLSDIKRRSTIKAKEPETRNGASIQKKDEYDWFDFFLSCGVNPQICERYAGAFSRDQMGPEILPDVNASLLRTLGLKEGDILRVMKVLDAKYNRSTDTPSTEGTNGPLFTDASGALRNNTRKGRPAPPIQTNDVIDESAFKPKSAVSKAESAASSARSPAKNGGFEDDAWDVKPARSQPPTATPVVEPTPPPEPPKPKVNEDIALLSLSDPPLQPTAAPAPAPATVPPTPVSAVSPQPTQTPQGADQAIFDKIAALAPQQTAAPRQRPSAPQQQLTPGGIAPPPRSASAPGFPPQTGFNMPAPLQPNYTGFQPQAQLAPPGQSLQDLQTLQRLQQAGLIPPMVGVPTQQTGFAGYQQPVNGFAQQPTGVPAMQQNFPALQPQLTSFVPQSQFGQAAYGGAVTNAQSPYGNGSFISQPTGFAGQQTGYTNGFGAQSAQSPAPSLPPQQTGGVFGPSQPIAPLIPQKTGPPPPVRFGVQNGAKPLVPQRTGRAELSRATPQNPFGF</sequence>
<keyword evidence="8" id="KW-0254">Endocytosis</keyword>
<dbReference type="Pfam" id="PF00018">
    <property type="entry name" value="SH3_1"/>
    <property type="match status" value="3"/>
</dbReference>
<evidence type="ECO:0000256" key="9">
    <source>
        <dbReference type="ARBA" id="ARBA00022753"/>
    </source>
</evidence>
<feature type="region of interest" description="Disordered" evidence="14">
    <location>
        <begin position="732"/>
        <end position="960"/>
    </location>
</feature>
<evidence type="ECO:0000313" key="16">
    <source>
        <dbReference type="EMBL" id="QIW97116.1"/>
    </source>
</evidence>
<evidence type="ECO:0000256" key="4">
    <source>
        <dbReference type="ARBA" id="ARBA00007948"/>
    </source>
</evidence>
<evidence type="ECO:0000256" key="11">
    <source>
        <dbReference type="ARBA" id="ARBA00023203"/>
    </source>
</evidence>
<evidence type="ECO:0000256" key="13">
    <source>
        <dbReference type="PROSITE-ProRule" id="PRU00192"/>
    </source>
</evidence>
<dbReference type="CDD" id="cd11773">
    <property type="entry name" value="SH3_Sla1p_1"/>
    <property type="match status" value="1"/>
</dbReference>
<dbReference type="GO" id="GO:0003779">
    <property type="term" value="F:actin binding"/>
    <property type="evidence" value="ECO:0007669"/>
    <property type="project" value="UniProtKB-KW"/>
</dbReference>
<dbReference type="FunFam" id="2.30.30.700:FF:000001">
    <property type="entry name" value="Actin cytoskeleton-regulatory complex protein SLA1"/>
    <property type="match status" value="1"/>
</dbReference>
<feature type="domain" description="SH3" evidence="15">
    <location>
        <begin position="440"/>
        <end position="502"/>
    </location>
</feature>
<feature type="region of interest" description="Disordered" evidence="14">
    <location>
        <begin position="1069"/>
        <end position="1142"/>
    </location>
</feature>
<evidence type="ECO:0000256" key="2">
    <source>
        <dbReference type="ARBA" id="ARBA00004134"/>
    </source>
</evidence>
<dbReference type="Pfam" id="PF24081">
    <property type="entry name" value="PH_SLA1"/>
    <property type="match status" value="1"/>
</dbReference>
<dbReference type="Proteomes" id="UP000503462">
    <property type="component" value="Chromosome 2"/>
</dbReference>
<feature type="compositionally biased region" description="Low complexity" evidence="14">
    <location>
        <begin position="779"/>
        <end position="799"/>
    </location>
</feature>
<dbReference type="InterPro" id="IPR007131">
    <property type="entry name" value="SHD1"/>
</dbReference>
<keyword evidence="7" id="KW-1003">Cell membrane</keyword>
<dbReference type="GO" id="GO:0005886">
    <property type="term" value="C:plasma membrane"/>
    <property type="evidence" value="ECO:0007669"/>
    <property type="project" value="UniProtKB-SubCell"/>
</dbReference>
<evidence type="ECO:0000256" key="5">
    <source>
        <dbReference type="ARBA" id="ARBA00020357"/>
    </source>
</evidence>
<feature type="compositionally biased region" description="Low complexity" evidence="14">
    <location>
        <begin position="242"/>
        <end position="257"/>
    </location>
</feature>
<dbReference type="InterPro" id="IPR013761">
    <property type="entry name" value="SAM/pointed_sf"/>
</dbReference>
<dbReference type="InterPro" id="IPR001452">
    <property type="entry name" value="SH3_domain"/>
</dbReference>
<dbReference type="InterPro" id="IPR036028">
    <property type="entry name" value="SH3-like_dom_sf"/>
</dbReference>
<evidence type="ECO:0000259" key="15">
    <source>
        <dbReference type="PROSITE" id="PS50002"/>
    </source>
</evidence>
<dbReference type="Gene3D" id="2.30.30.40">
    <property type="entry name" value="SH3 Domains"/>
    <property type="match status" value="3"/>
</dbReference>
<keyword evidence="9" id="KW-0967">Endosome</keyword>
<feature type="compositionally biased region" description="Pro residues" evidence="14">
    <location>
        <begin position="850"/>
        <end position="868"/>
    </location>
</feature>
<evidence type="ECO:0000256" key="14">
    <source>
        <dbReference type="SAM" id="MobiDB-lite"/>
    </source>
</evidence>
<evidence type="ECO:0000256" key="7">
    <source>
        <dbReference type="ARBA" id="ARBA00022475"/>
    </source>
</evidence>
<gene>
    <name evidence="16" type="ORF">AMS68_002634</name>
</gene>
<dbReference type="Gene3D" id="1.10.150.50">
    <property type="entry name" value="Transcription Factor, Ets-1"/>
    <property type="match status" value="1"/>
</dbReference>
<evidence type="ECO:0000256" key="3">
    <source>
        <dbReference type="ARBA" id="ARBA00004413"/>
    </source>
</evidence>
<keyword evidence="12" id="KW-0206">Cytoskeleton</keyword>
<evidence type="ECO:0000313" key="17">
    <source>
        <dbReference type="Proteomes" id="UP000503462"/>
    </source>
</evidence>
<evidence type="ECO:0000256" key="6">
    <source>
        <dbReference type="ARBA" id="ARBA00022443"/>
    </source>
</evidence>
<dbReference type="PROSITE" id="PS50002">
    <property type="entry name" value="SH3"/>
    <property type="match status" value="2"/>
</dbReference>
<feature type="compositionally biased region" description="Polar residues" evidence="14">
    <location>
        <begin position="733"/>
        <end position="742"/>
    </location>
</feature>
<keyword evidence="17" id="KW-1185">Reference proteome</keyword>
<dbReference type="GO" id="GO:0043130">
    <property type="term" value="F:ubiquitin binding"/>
    <property type="evidence" value="ECO:0007669"/>
    <property type="project" value="InterPro"/>
</dbReference>
<organism evidence="16 17">
    <name type="scientific">Peltaster fructicola</name>
    <dbReference type="NCBI Taxonomy" id="286661"/>
    <lineage>
        <taxon>Eukaryota</taxon>
        <taxon>Fungi</taxon>
        <taxon>Dikarya</taxon>
        <taxon>Ascomycota</taxon>
        <taxon>Pezizomycotina</taxon>
        <taxon>Dothideomycetes</taxon>
        <taxon>Dothideomycetes incertae sedis</taxon>
        <taxon>Peltaster</taxon>
    </lineage>
</organism>
<dbReference type="Gene3D" id="2.30.30.700">
    <property type="entry name" value="SLA1 homology domain 1"/>
    <property type="match status" value="1"/>
</dbReference>
<dbReference type="GO" id="GO:0006897">
    <property type="term" value="P:endocytosis"/>
    <property type="evidence" value="ECO:0007669"/>
    <property type="project" value="UniProtKB-KW"/>
</dbReference>
<keyword evidence="6 13" id="KW-0728">SH3 domain</keyword>
<keyword evidence="11" id="KW-0009">Actin-binding</keyword>
<proteinExistence type="inferred from homology"/>
<evidence type="ECO:0000256" key="1">
    <source>
        <dbReference type="ARBA" id="ARBA00004125"/>
    </source>
</evidence>
<comment type="similarity">
    <text evidence="4">Belongs to the SLA1 family.</text>
</comment>
<dbReference type="PRINTS" id="PR00452">
    <property type="entry name" value="SH3DOMAIN"/>
</dbReference>
<dbReference type="Pfam" id="PF03983">
    <property type="entry name" value="SHD1"/>
    <property type="match status" value="1"/>
</dbReference>
<dbReference type="InterPro" id="IPR035800">
    <property type="entry name" value="Sla1_SH3_1"/>
</dbReference>
<dbReference type="GO" id="GO:0030674">
    <property type="term" value="F:protein-macromolecule adaptor activity"/>
    <property type="evidence" value="ECO:0007669"/>
    <property type="project" value="InterPro"/>
</dbReference>
<feature type="domain" description="SH3" evidence="15">
    <location>
        <begin position="56"/>
        <end position="123"/>
    </location>
</feature>
<dbReference type="AlphaFoldDB" id="A0A6H0XQT2"/>
<feature type="compositionally biased region" description="Basic and acidic residues" evidence="14">
    <location>
        <begin position="523"/>
        <end position="544"/>
    </location>
</feature>
<evidence type="ECO:0000256" key="10">
    <source>
        <dbReference type="ARBA" id="ARBA00023136"/>
    </source>
</evidence>
<reference evidence="16 17" key="1">
    <citation type="journal article" date="2016" name="Sci. Rep.">
        <title>Peltaster fructicola genome reveals evolution from an invasive phytopathogen to an ectophytic parasite.</title>
        <authorList>
            <person name="Xu C."/>
            <person name="Chen H."/>
            <person name="Gleason M.L."/>
            <person name="Xu J.R."/>
            <person name="Liu H."/>
            <person name="Zhang R."/>
            <person name="Sun G."/>
        </authorList>
    </citation>
    <scope>NUCLEOTIDE SEQUENCE [LARGE SCALE GENOMIC DNA]</scope>
    <source>
        <strain evidence="16 17">LNHT1506</strain>
    </source>
</reference>
<feature type="compositionally biased region" description="Basic and acidic residues" evidence="14">
    <location>
        <begin position="553"/>
        <end position="569"/>
    </location>
</feature>
<dbReference type="SMART" id="SM00326">
    <property type="entry name" value="SH3"/>
    <property type="match status" value="3"/>
</dbReference>
<protein>
    <recommendedName>
        <fullName evidence="5">Actin cytoskeleton-regulatory complex protein SLA1</fullName>
    </recommendedName>
</protein>
<dbReference type="GO" id="GO:0010008">
    <property type="term" value="C:endosome membrane"/>
    <property type="evidence" value="ECO:0007669"/>
    <property type="project" value="UniProtKB-SubCell"/>
</dbReference>
<keyword evidence="10" id="KW-0472">Membrane</keyword>
<feature type="region of interest" description="Disordered" evidence="14">
    <location>
        <begin position="237"/>
        <end position="323"/>
    </location>
</feature>
<dbReference type="PANTHER" id="PTHR15735">
    <property type="entry name" value="FCH AND DOUBLE SH3 DOMAINS PROTEIN"/>
    <property type="match status" value="1"/>
</dbReference>